<keyword evidence="2 5" id="KW-0812">Transmembrane</keyword>
<organism evidence="8 9">
    <name type="scientific">Nonomuraea pusilla</name>
    <dbReference type="NCBI Taxonomy" id="46177"/>
    <lineage>
        <taxon>Bacteria</taxon>
        <taxon>Bacillati</taxon>
        <taxon>Actinomycetota</taxon>
        <taxon>Actinomycetes</taxon>
        <taxon>Streptosporangiales</taxon>
        <taxon>Streptosporangiaceae</taxon>
        <taxon>Nonomuraea</taxon>
    </lineage>
</organism>
<protein>
    <submittedName>
        <fullName evidence="8">RDD family protein</fullName>
    </submittedName>
</protein>
<gene>
    <name evidence="8" type="ORF">SAMN05660976_00327</name>
</gene>
<dbReference type="Pfam" id="PF06271">
    <property type="entry name" value="RDD"/>
    <property type="match status" value="1"/>
</dbReference>
<evidence type="ECO:0000256" key="2">
    <source>
        <dbReference type="ARBA" id="ARBA00022692"/>
    </source>
</evidence>
<accession>A0A1H7G9K7</accession>
<feature type="transmembrane region" description="Helical" evidence="5">
    <location>
        <begin position="180"/>
        <end position="201"/>
    </location>
</feature>
<comment type="subcellular location">
    <subcellularLocation>
        <location evidence="1">Membrane</location>
        <topology evidence="1">Multi-pass membrane protein</topology>
    </subcellularLocation>
</comment>
<reference evidence="8 9" key="1">
    <citation type="submission" date="2016-10" db="EMBL/GenBank/DDBJ databases">
        <authorList>
            <person name="de Groot N.N."/>
        </authorList>
    </citation>
    <scope>NUCLEOTIDE SEQUENCE [LARGE SCALE GENOMIC DNA]</scope>
    <source>
        <strain evidence="8 9">DSM 43357</strain>
    </source>
</reference>
<sequence>MRPSLRMPWQPLAAWAAAAAVAAVPTWEQWRLAAELDGASTYHVSMCRGGAETVALVEALRADLGRLHATAVTWGVPAVAVLAGLLLSVAGKAAPGRRLAGGLALTALAGPLTPVYFHPDECGPVAIFSGVWVAQVLECVGIREVCLLVAALLVLAASAPERPAGHPAGRGEPGAAWRRTAALALDYLVAVTVLALATQALGLDGAGLDLGERLLPEPGDTSSEAVVRATLSAPLLFLYAWGFHLLRGRTPGKLLLGLRVAFPEGGGRVRRAALRALLFPVLVVMPGFGMIWLFLDGLCALVDPDGRAAHDRFTGGRVVRAGRRDAVRGGQAGVA</sequence>
<evidence type="ECO:0000256" key="1">
    <source>
        <dbReference type="ARBA" id="ARBA00004141"/>
    </source>
</evidence>
<proteinExistence type="predicted"/>
<feature type="chain" id="PRO_5039448896" evidence="6">
    <location>
        <begin position="23"/>
        <end position="335"/>
    </location>
</feature>
<evidence type="ECO:0000256" key="6">
    <source>
        <dbReference type="SAM" id="SignalP"/>
    </source>
</evidence>
<dbReference type="Proteomes" id="UP000198953">
    <property type="component" value="Unassembled WGS sequence"/>
</dbReference>
<keyword evidence="6" id="KW-0732">Signal</keyword>
<evidence type="ECO:0000313" key="9">
    <source>
        <dbReference type="Proteomes" id="UP000198953"/>
    </source>
</evidence>
<feature type="transmembrane region" description="Helical" evidence="5">
    <location>
        <begin position="276"/>
        <end position="295"/>
    </location>
</feature>
<feature type="transmembrane region" description="Helical" evidence="5">
    <location>
        <begin position="225"/>
        <end position="246"/>
    </location>
</feature>
<dbReference type="InterPro" id="IPR010432">
    <property type="entry name" value="RDD"/>
</dbReference>
<dbReference type="STRING" id="46177.SAMN05660976_00327"/>
<feature type="signal peptide" evidence="6">
    <location>
        <begin position="1"/>
        <end position="22"/>
    </location>
</feature>
<dbReference type="AlphaFoldDB" id="A0A1H7G9K7"/>
<evidence type="ECO:0000259" key="7">
    <source>
        <dbReference type="Pfam" id="PF06271"/>
    </source>
</evidence>
<feature type="transmembrane region" description="Helical" evidence="5">
    <location>
        <begin position="67"/>
        <end position="87"/>
    </location>
</feature>
<evidence type="ECO:0000256" key="3">
    <source>
        <dbReference type="ARBA" id="ARBA00022989"/>
    </source>
</evidence>
<keyword evidence="4 5" id="KW-0472">Membrane</keyword>
<keyword evidence="3 5" id="KW-1133">Transmembrane helix</keyword>
<feature type="domain" description="RDD" evidence="7">
    <location>
        <begin position="175"/>
        <end position="314"/>
    </location>
</feature>
<dbReference type="GO" id="GO:0016020">
    <property type="term" value="C:membrane"/>
    <property type="evidence" value="ECO:0007669"/>
    <property type="project" value="UniProtKB-SubCell"/>
</dbReference>
<keyword evidence="9" id="KW-1185">Reference proteome</keyword>
<evidence type="ECO:0000313" key="8">
    <source>
        <dbReference type="EMBL" id="SEK34801.1"/>
    </source>
</evidence>
<evidence type="ECO:0000256" key="4">
    <source>
        <dbReference type="ARBA" id="ARBA00023136"/>
    </source>
</evidence>
<dbReference type="EMBL" id="FOBF01000001">
    <property type="protein sequence ID" value="SEK34801.1"/>
    <property type="molecule type" value="Genomic_DNA"/>
</dbReference>
<name>A0A1H7G9K7_9ACTN</name>
<evidence type="ECO:0000256" key="5">
    <source>
        <dbReference type="SAM" id="Phobius"/>
    </source>
</evidence>